<name>A0A1U7NA08_9CYAN</name>
<sequence length="80" mass="9118">MGTYQLLPNMEIAIRVEEQQLLAQATGQEAFTLYPVSESDSSHTDSLSSVWASQPIQLLLRRRWALRTDCPAALFFWSFV</sequence>
<dbReference type="AlphaFoldDB" id="A0A1U7NA08"/>
<dbReference type="EMBL" id="MKZS01000001">
    <property type="protein sequence ID" value="OLT62769.1"/>
    <property type="molecule type" value="Genomic_DNA"/>
</dbReference>
<evidence type="ECO:0000313" key="2">
    <source>
        <dbReference type="Proteomes" id="UP000186657"/>
    </source>
</evidence>
<accession>A0A1U7NA08</accession>
<organism evidence="1 2">
    <name type="scientific">Moorena bouillonii PNG</name>
    <dbReference type="NCBI Taxonomy" id="568701"/>
    <lineage>
        <taxon>Bacteria</taxon>
        <taxon>Bacillati</taxon>
        <taxon>Cyanobacteriota</taxon>
        <taxon>Cyanophyceae</taxon>
        <taxon>Coleofasciculales</taxon>
        <taxon>Coleofasciculaceae</taxon>
        <taxon>Moorena</taxon>
    </lineage>
</organism>
<keyword evidence="2" id="KW-1185">Reference proteome</keyword>
<protein>
    <submittedName>
        <fullName evidence="1">Uncharacterized protein</fullName>
    </submittedName>
</protein>
<reference evidence="1 2" key="1">
    <citation type="submission" date="2016-10" db="EMBL/GenBank/DDBJ databases">
        <title>Comparative genomics uncovers the prolific and rare metabolic potential of the cyanobacterial genus Moorea.</title>
        <authorList>
            <person name="Leao T."/>
            <person name="Castelao G."/>
            <person name="Korobeynikov A."/>
            <person name="Monroe E.A."/>
            <person name="Podell S."/>
            <person name="Glukhov E."/>
            <person name="Allen E."/>
            <person name="Gerwick W.H."/>
            <person name="Gerwick L."/>
        </authorList>
    </citation>
    <scope>NUCLEOTIDE SEQUENCE [LARGE SCALE GENOMIC DNA]</scope>
    <source>
        <strain evidence="1 2">PNG5-198</strain>
    </source>
</reference>
<proteinExistence type="predicted"/>
<gene>
    <name evidence="1" type="ORF">BJP37_30795</name>
</gene>
<comment type="caution">
    <text evidence="1">The sequence shown here is derived from an EMBL/GenBank/DDBJ whole genome shotgun (WGS) entry which is preliminary data.</text>
</comment>
<evidence type="ECO:0000313" key="1">
    <source>
        <dbReference type="EMBL" id="OLT62769.1"/>
    </source>
</evidence>
<dbReference type="Proteomes" id="UP000186657">
    <property type="component" value="Unassembled WGS sequence"/>
</dbReference>